<protein>
    <submittedName>
        <fullName evidence="1">Uncharacterized protein</fullName>
    </submittedName>
</protein>
<dbReference type="Proteomes" id="UP000004935">
    <property type="component" value="Unassembled WGS sequence"/>
</dbReference>
<organism evidence="1 2">
    <name type="scientific">Anaerostipes caccae (strain DSM 14662 / CCUG 47493 / JCM 13470 / NCIMB 13811 / L1-92)</name>
    <dbReference type="NCBI Taxonomy" id="411490"/>
    <lineage>
        <taxon>Bacteria</taxon>
        <taxon>Bacillati</taxon>
        <taxon>Bacillota</taxon>
        <taxon>Clostridia</taxon>
        <taxon>Lachnospirales</taxon>
        <taxon>Lachnospiraceae</taxon>
        <taxon>Anaerostipes</taxon>
    </lineage>
</organism>
<proteinExistence type="predicted"/>
<comment type="caution">
    <text evidence="1">The sequence shown here is derived from an EMBL/GenBank/DDBJ whole genome shotgun (WGS) entry which is preliminary data.</text>
</comment>
<reference evidence="1" key="2">
    <citation type="submission" date="2013-11" db="EMBL/GenBank/DDBJ databases">
        <title>Draft genome sequence of Anaerostipes caccae (DSM 14662).</title>
        <authorList>
            <person name="Sudarsanam P."/>
            <person name="Ley R."/>
            <person name="Guruge J."/>
            <person name="Turnbaugh P.J."/>
            <person name="Mahowald M."/>
            <person name="Liep D."/>
            <person name="Gordon J."/>
        </authorList>
    </citation>
    <scope>NUCLEOTIDE SEQUENCE</scope>
    <source>
        <strain evidence="1">DSM 14662</strain>
    </source>
</reference>
<dbReference type="AlphaFoldDB" id="B0MAP8"/>
<evidence type="ECO:0000313" key="2">
    <source>
        <dbReference type="Proteomes" id="UP000004935"/>
    </source>
</evidence>
<dbReference type="STRING" id="411490.ANACAC_00623"/>
<accession>B0MAP8</accession>
<sequence>MSYPEKAFANPRALRAFISTNTESLTLEILSCYVCGWAIEVCFR</sequence>
<reference evidence="1" key="1">
    <citation type="submission" date="2007-11" db="EMBL/GenBank/DDBJ databases">
        <authorList>
            <person name="Fulton L."/>
            <person name="Clifton S."/>
            <person name="Fulton B."/>
            <person name="Xu J."/>
            <person name="Minx P."/>
            <person name="Pepin K.H."/>
            <person name="Johnson M."/>
            <person name="Thiruvilangam P."/>
            <person name="Bhonagiri V."/>
            <person name="Nash W.E."/>
            <person name="Mardis E.R."/>
            <person name="Wilson R.K."/>
        </authorList>
    </citation>
    <scope>NUCLEOTIDE SEQUENCE [LARGE SCALE GENOMIC DNA]</scope>
    <source>
        <strain evidence="1">DSM 14662</strain>
    </source>
</reference>
<evidence type="ECO:0000313" key="1">
    <source>
        <dbReference type="EMBL" id="EDR98573.1"/>
    </source>
</evidence>
<keyword evidence="2" id="KW-1185">Reference proteome</keyword>
<gene>
    <name evidence="1" type="ORF">ANACAC_00623</name>
</gene>
<name>B0MAP8_ANACD</name>
<dbReference type="EMBL" id="ABAX03000005">
    <property type="protein sequence ID" value="EDR98573.1"/>
    <property type="molecule type" value="Genomic_DNA"/>
</dbReference>
<dbReference type="HOGENOM" id="CLU_3211591_0_0_9"/>